<dbReference type="GO" id="GO:0002142">
    <property type="term" value="C:stereocilia ankle link complex"/>
    <property type="evidence" value="ECO:0007669"/>
    <property type="project" value="TreeGrafter"/>
</dbReference>
<dbReference type="SUPFAM" id="SSF50156">
    <property type="entry name" value="PDZ domain-like"/>
    <property type="match status" value="1"/>
</dbReference>
<proteinExistence type="predicted"/>
<dbReference type="GO" id="GO:0005929">
    <property type="term" value="C:cilium"/>
    <property type="evidence" value="ECO:0007669"/>
    <property type="project" value="TreeGrafter"/>
</dbReference>
<keyword evidence="3" id="KW-0966">Cell projection</keyword>
<organism evidence="5 6">
    <name type="scientific">Hermetia illucens</name>
    <name type="common">Black soldier fly</name>
    <dbReference type="NCBI Taxonomy" id="343691"/>
    <lineage>
        <taxon>Eukaryota</taxon>
        <taxon>Metazoa</taxon>
        <taxon>Ecdysozoa</taxon>
        <taxon>Arthropoda</taxon>
        <taxon>Hexapoda</taxon>
        <taxon>Insecta</taxon>
        <taxon>Pterygota</taxon>
        <taxon>Neoptera</taxon>
        <taxon>Endopterygota</taxon>
        <taxon>Diptera</taxon>
        <taxon>Brachycera</taxon>
        <taxon>Stratiomyomorpha</taxon>
        <taxon>Stratiomyidae</taxon>
        <taxon>Hermetiinae</taxon>
        <taxon>Hermetia</taxon>
    </lineage>
</organism>
<comment type="subcellular location">
    <subcellularLocation>
        <location evidence="1">Cell projection</location>
    </subcellularLocation>
</comment>
<feature type="non-terminal residue" evidence="5">
    <location>
        <position position="1"/>
    </location>
</feature>
<feature type="domain" description="PDZ" evidence="4">
    <location>
        <begin position="1"/>
        <end position="37"/>
    </location>
</feature>
<keyword evidence="2" id="KW-0677">Repeat</keyword>
<sequence>EHGAAYEAGGLEVGQLILEVDGHKVEGMHHQDVARLIAECFANRDKSDITFLVIEAKKSNLEPKPTALIFLEA</sequence>
<dbReference type="Proteomes" id="UP000594454">
    <property type="component" value="Chromosome 2"/>
</dbReference>
<evidence type="ECO:0000256" key="2">
    <source>
        <dbReference type="ARBA" id="ARBA00022737"/>
    </source>
</evidence>
<dbReference type="InterPro" id="IPR001478">
    <property type="entry name" value="PDZ"/>
</dbReference>
<evidence type="ECO:0000313" key="5">
    <source>
        <dbReference type="EMBL" id="CAD7081398.1"/>
    </source>
</evidence>
<dbReference type="PROSITE" id="PS50106">
    <property type="entry name" value="PDZ"/>
    <property type="match status" value="1"/>
</dbReference>
<dbReference type="InterPro" id="IPR041489">
    <property type="entry name" value="PDZ_6"/>
</dbReference>
<dbReference type="GO" id="GO:0005886">
    <property type="term" value="C:plasma membrane"/>
    <property type="evidence" value="ECO:0007669"/>
    <property type="project" value="TreeGrafter"/>
</dbReference>
<dbReference type="Gene3D" id="2.30.42.10">
    <property type="match status" value="1"/>
</dbReference>
<dbReference type="AlphaFoldDB" id="A0A7R8UIR0"/>
<evidence type="ECO:0000256" key="3">
    <source>
        <dbReference type="ARBA" id="ARBA00023273"/>
    </source>
</evidence>
<dbReference type="PANTHER" id="PTHR23116">
    <property type="entry name" value="PDZ DOMAIN CONTAINING WHIRLIN AND HARMONIN-RELATED"/>
    <property type="match status" value="1"/>
</dbReference>
<protein>
    <recommendedName>
        <fullName evidence="4">PDZ domain-containing protein</fullName>
    </recommendedName>
</protein>
<accession>A0A7R8UIR0</accession>
<evidence type="ECO:0000313" key="6">
    <source>
        <dbReference type="Proteomes" id="UP000594454"/>
    </source>
</evidence>
<evidence type="ECO:0000259" key="4">
    <source>
        <dbReference type="PROSITE" id="PS50106"/>
    </source>
</evidence>
<dbReference type="OrthoDB" id="10029564at2759"/>
<dbReference type="GO" id="GO:0032426">
    <property type="term" value="C:stereocilium tip"/>
    <property type="evidence" value="ECO:0007669"/>
    <property type="project" value="TreeGrafter"/>
</dbReference>
<gene>
    <name evidence="5" type="ORF">HERILL_LOCUS4505</name>
</gene>
<name>A0A7R8UIR0_HERIL</name>
<dbReference type="InterPro" id="IPR036034">
    <property type="entry name" value="PDZ_sf"/>
</dbReference>
<evidence type="ECO:0000256" key="1">
    <source>
        <dbReference type="ARBA" id="ARBA00004316"/>
    </source>
</evidence>
<dbReference type="Pfam" id="PF17820">
    <property type="entry name" value="PDZ_6"/>
    <property type="match status" value="1"/>
</dbReference>
<dbReference type="InterPro" id="IPR051844">
    <property type="entry name" value="USH2_Complex_Protein"/>
</dbReference>
<dbReference type="PANTHER" id="PTHR23116:SF29">
    <property type="entry name" value="PDZ DOMAIN-CONTAINING PROTEIN 7"/>
    <property type="match status" value="1"/>
</dbReference>
<keyword evidence="6" id="KW-1185">Reference proteome</keyword>
<dbReference type="InParanoid" id="A0A7R8UIR0"/>
<dbReference type="EMBL" id="LR899010">
    <property type="protein sequence ID" value="CAD7081398.1"/>
    <property type="molecule type" value="Genomic_DNA"/>
</dbReference>
<reference evidence="5 6" key="1">
    <citation type="submission" date="2020-11" db="EMBL/GenBank/DDBJ databases">
        <authorList>
            <person name="Wallbank WR R."/>
            <person name="Pardo Diaz C."/>
            <person name="Kozak K."/>
            <person name="Martin S."/>
            <person name="Jiggins C."/>
            <person name="Moest M."/>
            <person name="Warren A I."/>
            <person name="Generalovic N T."/>
            <person name="Byers J.R.P. K."/>
            <person name="Montejo-Kovacevich G."/>
            <person name="Yen C E."/>
        </authorList>
    </citation>
    <scope>NUCLEOTIDE SEQUENCE [LARGE SCALE GENOMIC DNA]</scope>
</reference>